<evidence type="ECO:0000256" key="2">
    <source>
        <dbReference type="ARBA" id="ARBA00022723"/>
    </source>
</evidence>
<evidence type="ECO:0000313" key="6">
    <source>
        <dbReference type="Proteomes" id="UP000664357"/>
    </source>
</evidence>
<dbReference type="InterPro" id="IPR024607">
    <property type="entry name" value="Sulfatase_CS"/>
</dbReference>
<keyword evidence="6" id="KW-1185">Reference proteome</keyword>
<keyword evidence="3" id="KW-0378">Hydrolase</keyword>
<gene>
    <name evidence="5" type="ORF">JZO67_000846</name>
</gene>
<dbReference type="PANTHER" id="PTHR45953">
    <property type="entry name" value="IDURONATE 2-SULFATASE"/>
    <property type="match status" value="1"/>
</dbReference>
<dbReference type="InterPro" id="IPR000917">
    <property type="entry name" value="Sulfatase_N"/>
</dbReference>
<proteinExistence type="inferred from homology"/>
<feature type="domain" description="Sulfatase N-terminal" evidence="4">
    <location>
        <begin position="2"/>
        <end position="288"/>
    </location>
</feature>
<reference evidence="5 6" key="2">
    <citation type="submission" date="2024-02" db="EMBL/GenBank/DDBJ databases">
        <title>The Genome Sequence of Enterococcus sp. DIV0159.</title>
        <authorList>
            <person name="Earl A."/>
            <person name="Manson A."/>
            <person name="Gilmore M."/>
            <person name="Sanders J."/>
            <person name="Shea T."/>
            <person name="Howe W."/>
            <person name="Livny J."/>
            <person name="Cuomo C."/>
            <person name="Neafsey D."/>
            <person name="Birren B."/>
        </authorList>
    </citation>
    <scope>NUCLEOTIDE SEQUENCE [LARGE SCALE GENOMIC DNA]</scope>
    <source>
        <strain evidence="5 6">665A</strain>
    </source>
</reference>
<dbReference type="Pfam" id="PF00884">
    <property type="entry name" value="Sulfatase"/>
    <property type="match status" value="1"/>
</dbReference>
<evidence type="ECO:0000256" key="1">
    <source>
        <dbReference type="ARBA" id="ARBA00008779"/>
    </source>
</evidence>
<dbReference type="PROSITE" id="PS00523">
    <property type="entry name" value="SULFATASE_1"/>
    <property type="match status" value="1"/>
</dbReference>
<evidence type="ECO:0000259" key="4">
    <source>
        <dbReference type="Pfam" id="PF00884"/>
    </source>
</evidence>
<evidence type="ECO:0000256" key="3">
    <source>
        <dbReference type="ARBA" id="ARBA00022801"/>
    </source>
</evidence>
<accession>A0ABV0ENE1</accession>
<dbReference type="EMBL" id="JAFREL020000001">
    <property type="protein sequence ID" value="MEO1768907.1"/>
    <property type="molecule type" value="Genomic_DNA"/>
</dbReference>
<dbReference type="Proteomes" id="UP000664357">
    <property type="component" value="Unassembled WGS sequence"/>
</dbReference>
<organism evidence="5 6">
    <name type="scientific">Candidatus Enterococcus ferrettii</name>
    <dbReference type="NCBI Taxonomy" id="2815324"/>
    <lineage>
        <taxon>Bacteria</taxon>
        <taxon>Bacillati</taxon>
        <taxon>Bacillota</taxon>
        <taxon>Bacilli</taxon>
        <taxon>Lactobacillales</taxon>
        <taxon>Enterococcaceae</taxon>
        <taxon>Enterococcus</taxon>
    </lineage>
</organism>
<dbReference type="SUPFAM" id="SSF53649">
    <property type="entry name" value="Alkaline phosphatase-like"/>
    <property type="match status" value="1"/>
</dbReference>
<dbReference type="InterPro" id="IPR017850">
    <property type="entry name" value="Alkaline_phosphatase_core_sf"/>
</dbReference>
<evidence type="ECO:0000313" key="5">
    <source>
        <dbReference type="EMBL" id="MEO1768907.1"/>
    </source>
</evidence>
<comment type="similarity">
    <text evidence="1">Belongs to the sulfatase family.</text>
</comment>
<comment type="caution">
    <text evidence="5">The sequence shown here is derived from an EMBL/GenBank/DDBJ whole genome shotgun (WGS) entry which is preliminary data.</text>
</comment>
<keyword evidence="2" id="KW-0479">Metal-binding</keyword>
<protein>
    <recommendedName>
        <fullName evidence="4">Sulfatase N-terminal domain-containing protein</fullName>
    </recommendedName>
</protein>
<dbReference type="RefSeq" id="WP_207700667.1">
    <property type="nucleotide sequence ID" value="NZ_JAFREL020000001.1"/>
</dbReference>
<dbReference type="CDD" id="cd16027">
    <property type="entry name" value="SGSH"/>
    <property type="match status" value="1"/>
</dbReference>
<reference evidence="5 6" key="1">
    <citation type="submission" date="2021-03" db="EMBL/GenBank/DDBJ databases">
        <authorList>
            <person name="Gilmore M.S."/>
            <person name="Schwartzman J."/>
            <person name="Van Tyne D."/>
            <person name="Martin M."/>
            <person name="Earl A.M."/>
            <person name="Manson A.L."/>
            <person name="Straub T."/>
            <person name="Salamzade R."/>
            <person name="Saavedra J."/>
            <person name="Lebreton F."/>
            <person name="Prichula J."/>
            <person name="Schaufler K."/>
            <person name="Gaca A."/>
            <person name="Sgardioli B."/>
            <person name="Wagenaar J."/>
            <person name="Strong T."/>
        </authorList>
    </citation>
    <scope>NUCLEOTIDE SEQUENCE [LARGE SCALE GENOMIC DNA]</scope>
    <source>
        <strain evidence="5 6">665A</strain>
    </source>
</reference>
<dbReference type="PANTHER" id="PTHR45953:SF1">
    <property type="entry name" value="IDURONATE 2-SULFATASE"/>
    <property type="match status" value="1"/>
</dbReference>
<name>A0ABV0ENE1_9ENTE</name>
<dbReference type="Gene3D" id="3.40.720.10">
    <property type="entry name" value="Alkaline Phosphatase, subunit A"/>
    <property type="match status" value="1"/>
</dbReference>
<sequence>MNIIYIHTHDTGRVISSYGYGVHTPNYQSLCEESLLFQNAFSVAPTCSPSRAGLLTGVFPHQNGMLGLAQRGFSLDKELHLAHLLAENGYRTALCGVQHEIGYYTSHEMAIGSLGYQEDLSGDHSNYSEKNLIYWDEANADNLVNWLAAYDSEKPFFVSYGMHATHRAFPDEIHEGEDPNYTQPPINIPNNELTREDYARFKTSLRTADENVGAVIEALKKNGLYDETIILLTTDHGLAYPFEKCTLNDSGVGVLLAMRVPDSKQRMKSFDGLISHIDVLPTLCDLIGLDKPEYLEGESFAPLFTGEDYEGDDAVFSEINFHTSYEPVRSVRTKRYKYIRFFDTEYLKVNRSNIDSSPVKEFYAENGLDEVTKDTECLYDLYYDVYEKNNLAKDEQHKNELLKMRNLLKDFMVRTNDPLLKGPIEVQKEWRVNKREAYSAGSKNANDYDSFGG</sequence>